<organism evidence="2 3">
    <name type="scientific">Euzebya pacifica</name>
    <dbReference type="NCBI Taxonomy" id="1608957"/>
    <lineage>
        <taxon>Bacteria</taxon>
        <taxon>Bacillati</taxon>
        <taxon>Actinomycetota</taxon>
        <taxon>Nitriliruptoria</taxon>
        <taxon>Euzebyales</taxon>
    </lineage>
</organism>
<name>A0A346XX34_9ACTN</name>
<evidence type="ECO:0000256" key="1">
    <source>
        <dbReference type="SAM" id="MobiDB-lite"/>
    </source>
</evidence>
<dbReference type="Proteomes" id="UP000264006">
    <property type="component" value="Chromosome"/>
</dbReference>
<dbReference type="OrthoDB" id="5240381at2"/>
<keyword evidence="3" id="KW-1185">Reference proteome</keyword>
<dbReference type="EMBL" id="CP031165">
    <property type="protein sequence ID" value="AXV06781.1"/>
    <property type="molecule type" value="Genomic_DNA"/>
</dbReference>
<gene>
    <name evidence="2" type="ORF">DVS28_a2097</name>
</gene>
<dbReference type="KEGG" id="euz:DVS28_a2097"/>
<accession>A0A346XX34</accession>
<sequence>MSRHVVPRLFPTATAALLTVLALLAAVVPSTASSRLELPQGLETIPIVIEGAELAGWAVPANVAAHPGGANGAQCLGASSGVPGADPETCTHNTFEDPTVATGAVTPAGPAIESLTGWRWTEAEGWVQIPFQVDEMDVRFLSNNNSGFAAYSETDQHTTYVFDREGFRFMGEHPDDPCLAVPTDGQTTFTPDTVPGLDTDDELVFMARDAGERAPSQGGLPEGITDAREISVLDPATGLVVGYAYVMMGEVEAAFDSDNGYVRYERDDDADVYEFSESSYDNYGAAPEGAWTNSEGTCVTDDPRQRRPRDGATVRTARYQYRYDGRWLMTDWRVSAGDDWTYGPDLVDQWKARAFQQRPGGETPCCGYEEEENNWGGSSILMGERVGPVRAIRETWGADSGTNVVRREFFYAEEMRQRNFLRVHVITPIDGIYTQWDYNAGAVETYYNPQVPDGVPIDGVNDDALGNSRMYVGQDGILVQDEGLEEFGVESGEIRVGSPRGPTGGCAPDGGCVNNDVDTTDPRFSGVNQMLQWEQITGPNGTLVSRFHAEDVTPAGSPYAVVAMPYYRDDATFDDGTGSNPGPHLHRRGLDEGSGDPRWETWTFTHEDGTTEQRPREHWAGQVEDVNTARFYQGSIGTHGLHLLFIADSDNAHTTLPLSEIVAEQRMVVLPGGVGNVGDAYAGSPEEQLEALVAPRRPL</sequence>
<evidence type="ECO:0000313" key="2">
    <source>
        <dbReference type="EMBL" id="AXV06781.1"/>
    </source>
</evidence>
<feature type="region of interest" description="Disordered" evidence="1">
    <location>
        <begin position="575"/>
        <end position="597"/>
    </location>
</feature>
<reference evidence="2 3" key="1">
    <citation type="submission" date="2018-09" db="EMBL/GenBank/DDBJ databases">
        <title>Complete genome sequence of Euzebya sp. DY32-46 isolated from seawater of Pacific Ocean.</title>
        <authorList>
            <person name="Xu L."/>
            <person name="Wu Y.-H."/>
            <person name="Xu X.-W."/>
        </authorList>
    </citation>
    <scope>NUCLEOTIDE SEQUENCE [LARGE SCALE GENOMIC DNA]</scope>
    <source>
        <strain evidence="2 3">DY32-46</strain>
    </source>
</reference>
<evidence type="ECO:0000313" key="3">
    <source>
        <dbReference type="Proteomes" id="UP000264006"/>
    </source>
</evidence>
<feature type="compositionally biased region" description="Basic and acidic residues" evidence="1">
    <location>
        <begin position="588"/>
        <end position="597"/>
    </location>
</feature>
<proteinExistence type="predicted"/>
<protein>
    <submittedName>
        <fullName evidence="2">Uncharacterized protein</fullName>
    </submittedName>
</protein>
<dbReference type="RefSeq" id="WP_114591379.1">
    <property type="nucleotide sequence ID" value="NZ_CP031165.1"/>
</dbReference>
<dbReference type="AlphaFoldDB" id="A0A346XX34"/>